<evidence type="ECO:0000313" key="2">
    <source>
        <dbReference type="Proteomes" id="UP000675940"/>
    </source>
</evidence>
<protein>
    <submittedName>
        <fullName evidence="1">Uncharacterized protein</fullName>
    </submittedName>
</protein>
<keyword evidence="2" id="KW-1185">Reference proteome</keyword>
<accession>A0A940MQ12</accession>
<dbReference type="Proteomes" id="UP000675940">
    <property type="component" value="Unassembled WGS sequence"/>
</dbReference>
<name>A0A940MQ12_9RHOB</name>
<evidence type="ECO:0000313" key="1">
    <source>
        <dbReference type="EMBL" id="MBP0482618.1"/>
    </source>
</evidence>
<comment type="caution">
    <text evidence="1">The sequence shown here is derived from an EMBL/GenBank/DDBJ whole genome shotgun (WGS) entry which is preliminary data.</text>
</comment>
<proteinExistence type="predicted"/>
<dbReference type="EMBL" id="JAGISH010000004">
    <property type="protein sequence ID" value="MBP0482618.1"/>
    <property type="molecule type" value="Genomic_DNA"/>
</dbReference>
<organism evidence="1 2">
    <name type="scientific">Sagittula salina</name>
    <dbReference type="NCBI Taxonomy" id="2820268"/>
    <lineage>
        <taxon>Bacteria</taxon>
        <taxon>Pseudomonadati</taxon>
        <taxon>Pseudomonadota</taxon>
        <taxon>Alphaproteobacteria</taxon>
        <taxon>Rhodobacterales</taxon>
        <taxon>Roseobacteraceae</taxon>
        <taxon>Sagittula</taxon>
    </lineage>
</organism>
<reference evidence="1" key="1">
    <citation type="submission" date="2021-03" db="EMBL/GenBank/DDBJ databases">
        <title>Sagittula salina sp. nov. strain M10.9X isolated from the marine waste.</title>
        <authorList>
            <person name="Satari L."/>
            <person name="Molina-Menor E."/>
            <person name="Vidal-Verdu A."/>
            <person name="Pascual J."/>
            <person name="Pereto J."/>
            <person name="Porcar M."/>
        </authorList>
    </citation>
    <scope>NUCLEOTIDE SEQUENCE</scope>
    <source>
        <strain evidence="1">M10.9X</strain>
    </source>
</reference>
<sequence length="91" mass="9592">MSIRLDRPQIVGGSAVAAIVRQEIEAHAVHGTIWGHGAVVPLGFLCLVEGDEAAFDGGGTPISHEAVEALLPDAWDQFRTAVALAQPRQPE</sequence>
<dbReference type="RefSeq" id="WP_209360565.1">
    <property type="nucleotide sequence ID" value="NZ_JAGISH010000004.1"/>
</dbReference>
<gene>
    <name evidence="1" type="ORF">J5474_08960</name>
</gene>
<dbReference type="AlphaFoldDB" id="A0A940MQ12"/>